<keyword evidence="1" id="KW-0812">Transmembrane</keyword>
<organism evidence="2 3">
    <name type="scientific">Sphaeroforma arctica JP610</name>
    <dbReference type="NCBI Taxonomy" id="667725"/>
    <lineage>
        <taxon>Eukaryota</taxon>
        <taxon>Ichthyosporea</taxon>
        <taxon>Ichthyophonida</taxon>
        <taxon>Sphaeroforma</taxon>
    </lineage>
</organism>
<proteinExistence type="predicted"/>
<gene>
    <name evidence="2" type="ORF">SARC_11494</name>
</gene>
<evidence type="ECO:0000256" key="1">
    <source>
        <dbReference type="SAM" id="Phobius"/>
    </source>
</evidence>
<name>A0A0L0FIY4_9EUKA</name>
<dbReference type="GeneID" id="25911998"/>
<keyword evidence="3" id="KW-1185">Reference proteome</keyword>
<protein>
    <submittedName>
        <fullName evidence="2">Uncharacterized protein</fullName>
    </submittedName>
</protein>
<dbReference type="AlphaFoldDB" id="A0A0L0FIY4"/>
<sequence>MVEWCDYCTLPEDSATSFLISPRCAMVGVDKSQQRHHSTTLCVHSKASQLQHPLHAPTSHRAFVEDNPLSPFVHGLRVSSSPLPATADAASTDPSLVEGPAVGRAPQTSALAIWAVVLFGLAILATGVCCITVYCKRQKRKRDIQNLRNVYSMTGRPSAADHSLKFGQARFGEDNILSVSRDSLPPNPSMVNPDPRCNYDEQADPYAEPDLIGDLSTTDTNSKLVDVAMGERPTATRTKTRAQRTHTLIPTFADITSPQPANAATRSSAYAEGAVPDFMPSSPTMPHILSVRARGVLGVDSDDHFGSNGH</sequence>
<keyword evidence="1" id="KW-1133">Transmembrane helix</keyword>
<accession>A0A0L0FIY4</accession>
<evidence type="ECO:0000313" key="2">
    <source>
        <dbReference type="EMBL" id="KNC75993.1"/>
    </source>
</evidence>
<dbReference type="RefSeq" id="XP_014149895.1">
    <property type="nucleotide sequence ID" value="XM_014294420.1"/>
</dbReference>
<feature type="transmembrane region" description="Helical" evidence="1">
    <location>
        <begin position="111"/>
        <end position="135"/>
    </location>
</feature>
<evidence type="ECO:0000313" key="3">
    <source>
        <dbReference type="Proteomes" id="UP000054560"/>
    </source>
</evidence>
<dbReference type="EMBL" id="KQ243315">
    <property type="protein sequence ID" value="KNC75993.1"/>
    <property type="molecule type" value="Genomic_DNA"/>
</dbReference>
<reference evidence="2 3" key="1">
    <citation type="submission" date="2011-02" db="EMBL/GenBank/DDBJ databases">
        <title>The Genome Sequence of Sphaeroforma arctica JP610.</title>
        <authorList>
            <consortium name="The Broad Institute Genome Sequencing Platform"/>
            <person name="Russ C."/>
            <person name="Cuomo C."/>
            <person name="Young S.K."/>
            <person name="Zeng Q."/>
            <person name="Gargeya S."/>
            <person name="Alvarado L."/>
            <person name="Berlin A."/>
            <person name="Chapman S.B."/>
            <person name="Chen Z."/>
            <person name="Freedman E."/>
            <person name="Gellesch M."/>
            <person name="Goldberg J."/>
            <person name="Griggs A."/>
            <person name="Gujja S."/>
            <person name="Heilman E."/>
            <person name="Heiman D."/>
            <person name="Howarth C."/>
            <person name="Mehta T."/>
            <person name="Neiman D."/>
            <person name="Pearson M."/>
            <person name="Roberts A."/>
            <person name="Saif S."/>
            <person name="Shea T."/>
            <person name="Shenoy N."/>
            <person name="Sisk P."/>
            <person name="Stolte C."/>
            <person name="Sykes S."/>
            <person name="White J."/>
            <person name="Yandava C."/>
            <person name="Burger G."/>
            <person name="Gray M.W."/>
            <person name="Holland P.W.H."/>
            <person name="King N."/>
            <person name="Lang F.B.F."/>
            <person name="Roger A.J."/>
            <person name="Ruiz-Trillo I."/>
            <person name="Haas B."/>
            <person name="Nusbaum C."/>
            <person name="Birren B."/>
        </authorList>
    </citation>
    <scope>NUCLEOTIDE SEQUENCE [LARGE SCALE GENOMIC DNA]</scope>
    <source>
        <strain evidence="2 3">JP610</strain>
    </source>
</reference>
<keyword evidence="1" id="KW-0472">Membrane</keyword>
<dbReference type="Proteomes" id="UP000054560">
    <property type="component" value="Unassembled WGS sequence"/>
</dbReference>